<accession>A0ABP1FY68</accession>
<dbReference type="Pfam" id="PF01066">
    <property type="entry name" value="CDP-OH_P_transf"/>
    <property type="match status" value="1"/>
</dbReference>
<keyword evidence="4 11" id="KW-0812">Transmembrane</keyword>
<keyword evidence="7 11" id="KW-0472">Membrane</keyword>
<dbReference type="InterPro" id="IPR050324">
    <property type="entry name" value="CDP-alcohol_PTase-I"/>
</dbReference>
<keyword evidence="9" id="KW-1208">Phospholipid metabolism</keyword>
<evidence type="ECO:0000313" key="13">
    <source>
        <dbReference type="Proteomes" id="UP001497392"/>
    </source>
</evidence>
<reference evidence="12 13" key="1">
    <citation type="submission" date="2024-06" db="EMBL/GenBank/DDBJ databases">
        <authorList>
            <person name="Kraege A."/>
            <person name="Thomma B."/>
        </authorList>
    </citation>
    <scope>NUCLEOTIDE SEQUENCE [LARGE SCALE GENOMIC DNA]</scope>
</reference>
<evidence type="ECO:0000256" key="2">
    <source>
        <dbReference type="ARBA" id="ARBA00022516"/>
    </source>
</evidence>
<dbReference type="Gene3D" id="1.20.120.1760">
    <property type="match status" value="1"/>
</dbReference>
<protein>
    <submittedName>
        <fullName evidence="12">G7581 protein</fullName>
    </submittedName>
</protein>
<sequence>MVSLPSQAQLENSIKAGDVHLTDSTYRGCGFGNGRHSAFCQTASFTTSAVCQDVKHNSSKEGAFLPKTAGQAFHDAGWTRQEVINIPNALSMGRLLSGPVVAHMILQHHWPAAMVTLAIAGISDWADGYAAKHWGQSSVLGSYLDPLADKVLIGCTVGALAAEGSLPVALAAIIIGRDVLLVTGACVDRCRRIGWRKVGWAEFFRTAPSLPGAAPRMPGSAPEAQGPQSQSQRSDVSNAAPGAEQPQQQTAQGGESASQREDEPADGSEGVSTASSAHSTSRDDDVVPPAEFVQPLYISKLNTVFQLALIGGCITHSWYGWPSEELLWGLGGVTALATLASFAAYVQVYRKGAMRTEI</sequence>
<evidence type="ECO:0000256" key="4">
    <source>
        <dbReference type="ARBA" id="ARBA00022692"/>
    </source>
</evidence>
<keyword evidence="6" id="KW-0443">Lipid metabolism</keyword>
<evidence type="ECO:0000256" key="9">
    <source>
        <dbReference type="ARBA" id="ARBA00023264"/>
    </source>
</evidence>
<evidence type="ECO:0000256" key="1">
    <source>
        <dbReference type="ARBA" id="ARBA00004141"/>
    </source>
</evidence>
<dbReference type="PANTHER" id="PTHR14269:SF60">
    <property type="entry name" value="CARDIOLIPIN SYNTHASE (CMP-FORMING)"/>
    <property type="match status" value="1"/>
</dbReference>
<comment type="subcellular location">
    <subcellularLocation>
        <location evidence="1">Membrane</location>
        <topology evidence="1">Multi-pass membrane protein</topology>
    </subcellularLocation>
</comment>
<keyword evidence="2" id="KW-0444">Lipid biosynthesis</keyword>
<feature type="compositionally biased region" description="Polar residues" evidence="10">
    <location>
        <begin position="245"/>
        <end position="257"/>
    </location>
</feature>
<evidence type="ECO:0000256" key="7">
    <source>
        <dbReference type="ARBA" id="ARBA00023136"/>
    </source>
</evidence>
<evidence type="ECO:0000256" key="5">
    <source>
        <dbReference type="ARBA" id="ARBA00022989"/>
    </source>
</evidence>
<dbReference type="Proteomes" id="UP001497392">
    <property type="component" value="Unassembled WGS sequence"/>
</dbReference>
<proteinExistence type="predicted"/>
<evidence type="ECO:0000256" key="10">
    <source>
        <dbReference type="SAM" id="MobiDB-lite"/>
    </source>
</evidence>
<gene>
    <name evidence="12" type="primary">g7581</name>
    <name evidence="12" type="ORF">VP750_LOCUS6488</name>
</gene>
<keyword evidence="13" id="KW-1185">Reference proteome</keyword>
<evidence type="ECO:0000256" key="11">
    <source>
        <dbReference type="SAM" id="Phobius"/>
    </source>
</evidence>
<feature type="region of interest" description="Disordered" evidence="10">
    <location>
        <begin position="211"/>
        <end position="286"/>
    </location>
</feature>
<feature type="compositionally biased region" description="Polar residues" evidence="10">
    <location>
        <begin position="270"/>
        <end position="279"/>
    </location>
</feature>
<dbReference type="InterPro" id="IPR000462">
    <property type="entry name" value="CDP-OH_P_trans"/>
</dbReference>
<dbReference type="EMBL" id="CAXHTA020000011">
    <property type="protein sequence ID" value="CAL5224829.1"/>
    <property type="molecule type" value="Genomic_DNA"/>
</dbReference>
<evidence type="ECO:0000256" key="8">
    <source>
        <dbReference type="ARBA" id="ARBA00023209"/>
    </source>
</evidence>
<dbReference type="InterPro" id="IPR043130">
    <property type="entry name" value="CDP-OH_PTrfase_TM_dom"/>
</dbReference>
<keyword evidence="3" id="KW-0808">Transferase</keyword>
<organism evidence="12 13">
    <name type="scientific">Coccomyxa viridis</name>
    <dbReference type="NCBI Taxonomy" id="1274662"/>
    <lineage>
        <taxon>Eukaryota</taxon>
        <taxon>Viridiplantae</taxon>
        <taxon>Chlorophyta</taxon>
        <taxon>core chlorophytes</taxon>
        <taxon>Trebouxiophyceae</taxon>
        <taxon>Trebouxiophyceae incertae sedis</taxon>
        <taxon>Coccomyxaceae</taxon>
        <taxon>Coccomyxa</taxon>
    </lineage>
</organism>
<comment type="caution">
    <text evidence="12">The sequence shown here is derived from an EMBL/GenBank/DDBJ whole genome shotgun (WGS) entry which is preliminary data.</text>
</comment>
<dbReference type="PANTHER" id="PTHR14269">
    <property type="entry name" value="CDP-DIACYLGLYCEROL--GLYCEROL-3-PHOSPHATE 3-PHOSPHATIDYLTRANSFERASE-RELATED"/>
    <property type="match status" value="1"/>
</dbReference>
<name>A0ABP1FY68_9CHLO</name>
<feature type="transmembrane region" description="Helical" evidence="11">
    <location>
        <begin position="327"/>
        <end position="346"/>
    </location>
</feature>
<evidence type="ECO:0000313" key="12">
    <source>
        <dbReference type="EMBL" id="CAL5224829.1"/>
    </source>
</evidence>
<evidence type="ECO:0000256" key="3">
    <source>
        <dbReference type="ARBA" id="ARBA00022679"/>
    </source>
</evidence>
<evidence type="ECO:0000256" key="6">
    <source>
        <dbReference type="ARBA" id="ARBA00023098"/>
    </source>
</evidence>
<keyword evidence="8" id="KW-0594">Phospholipid biosynthesis</keyword>
<feature type="compositionally biased region" description="Polar residues" evidence="10">
    <location>
        <begin position="226"/>
        <end position="237"/>
    </location>
</feature>
<keyword evidence="5 11" id="KW-1133">Transmembrane helix</keyword>